<dbReference type="GO" id="GO:0016020">
    <property type="term" value="C:membrane"/>
    <property type="evidence" value="ECO:0007669"/>
    <property type="project" value="InterPro"/>
</dbReference>
<dbReference type="GO" id="GO:0046983">
    <property type="term" value="F:protein dimerization activity"/>
    <property type="evidence" value="ECO:0007669"/>
    <property type="project" value="InterPro"/>
</dbReference>
<dbReference type="CDD" id="cd16917">
    <property type="entry name" value="HATPase_UhpB-NarQ-NarX-like"/>
    <property type="match status" value="1"/>
</dbReference>
<dbReference type="Gene3D" id="1.25.40.10">
    <property type="entry name" value="Tetratricopeptide repeat domain"/>
    <property type="match status" value="2"/>
</dbReference>
<sequence>MLRFLRKLIVYHFFIFCLVLKAQIKEDTFSRPSESLKTEYREKKRIEEAYNLLKNNKEKEAYIIAHELLKKTLDNRSKTNVNLLLGYYFNSRQINDSSLFYTKKALKYNKLIKNDSLKNRTYSLGYNLFGINNKRIGLLEESRKWHRKGIDISQKFKEKNLYYTHTHGLALVYSEMGDYKSALNLFKECLTYKDNPTITYGSYINIGSIYAKLNDYKSSNDYYQKALKLSQQKENYHAIAVIKINLAINYQDQKDVDKATTLYNEVILLSEEKEYKHLSLIARLNKGSVYKDLKKYNDAEIAFYSALHDAIELGYLDDQKLIYDNLKDIFIAQNDYKKAFEFVTKSFEIKDSINKLQSDKEIDELEVKYKTLQKEKEIKVLQVENYNRKLELKNQDEAIKNLKLQQEVQKKENENKILSFQNASEKKLNEITLLKKDQEIQETKLIRQKGIKNTILYSFLILLVPVIGLLVTYYQKLQTQSELNKKQEEISGQKISSLLKDQELKLIKASIEGQDKERKRIAQELHDSIGGNLAAIKLQLNNPTNSNKEDYLKTINYQIDDTYEQVRSLSHNLIPKKFSKNNFCDVLEEYFSNIGKSSSLTTSFVVYPRIEIDFLEEILQIEAFKIIQELITNTIKHSKASSVELQLNLVDNVLSILFEDNGIGFNPNNNNDGIGFENIKSRLNKIYGTFHIDSRINRGTIINIEIPTLTTIANEI</sequence>
<dbReference type="EC" id="2.7.13.3" evidence="2"/>
<evidence type="ECO:0000256" key="9">
    <source>
        <dbReference type="PROSITE-ProRule" id="PRU00339"/>
    </source>
</evidence>
<evidence type="ECO:0000256" key="11">
    <source>
        <dbReference type="SAM" id="Phobius"/>
    </source>
</evidence>
<keyword evidence="11" id="KW-0472">Membrane</keyword>
<evidence type="ECO:0000259" key="12">
    <source>
        <dbReference type="PROSITE" id="PS50109"/>
    </source>
</evidence>
<dbReference type="SUPFAM" id="SSF48452">
    <property type="entry name" value="TPR-like"/>
    <property type="match status" value="2"/>
</dbReference>
<evidence type="ECO:0000256" key="4">
    <source>
        <dbReference type="ARBA" id="ARBA00022679"/>
    </source>
</evidence>
<evidence type="ECO:0000256" key="10">
    <source>
        <dbReference type="SAM" id="Coils"/>
    </source>
</evidence>
<evidence type="ECO:0000256" key="8">
    <source>
        <dbReference type="ARBA" id="ARBA00023012"/>
    </source>
</evidence>
<evidence type="ECO:0000256" key="2">
    <source>
        <dbReference type="ARBA" id="ARBA00012438"/>
    </source>
</evidence>
<dbReference type="GO" id="GO:0005524">
    <property type="term" value="F:ATP binding"/>
    <property type="evidence" value="ECO:0007669"/>
    <property type="project" value="UniProtKB-KW"/>
</dbReference>
<keyword evidence="14" id="KW-1185">Reference proteome</keyword>
<evidence type="ECO:0000313" key="13">
    <source>
        <dbReference type="EMBL" id="TSE05106.1"/>
    </source>
</evidence>
<dbReference type="InterPro" id="IPR019734">
    <property type="entry name" value="TPR_rpt"/>
</dbReference>
<evidence type="ECO:0000313" key="14">
    <source>
        <dbReference type="Proteomes" id="UP000318833"/>
    </source>
</evidence>
<dbReference type="SMART" id="SM00387">
    <property type="entry name" value="HATPase_c"/>
    <property type="match status" value="1"/>
</dbReference>
<proteinExistence type="predicted"/>
<keyword evidence="9" id="KW-0802">TPR repeat</keyword>
<protein>
    <recommendedName>
        <fullName evidence="2">histidine kinase</fullName>
        <ecNumber evidence="2">2.7.13.3</ecNumber>
    </recommendedName>
</protein>
<feature type="coiled-coil region" evidence="10">
    <location>
        <begin position="355"/>
        <end position="421"/>
    </location>
</feature>
<name>A0A554VDU8_9FLAO</name>
<feature type="domain" description="Histidine kinase" evidence="12">
    <location>
        <begin position="625"/>
        <end position="710"/>
    </location>
</feature>
<dbReference type="InterPro" id="IPR036890">
    <property type="entry name" value="HATPase_C_sf"/>
</dbReference>
<dbReference type="PROSITE" id="PS50109">
    <property type="entry name" value="HIS_KIN"/>
    <property type="match status" value="1"/>
</dbReference>
<dbReference type="AlphaFoldDB" id="A0A554VDU8"/>
<organism evidence="13 14">
    <name type="scientific">Aquimarina algiphila</name>
    <dbReference type="NCBI Taxonomy" id="2047982"/>
    <lineage>
        <taxon>Bacteria</taxon>
        <taxon>Pseudomonadati</taxon>
        <taxon>Bacteroidota</taxon>
        <taxon>Flavobacteriia</taxon>
        <taxon>Flavobacteriales</taxon>
        <taxon>Flavobacteriaceae</taxon>
        <taxon>Aquimarina</taxon>
    </lineage>
</organism>
<dbReference type="Pfam" id="PF13374">
    <property type="entry name" value="TPR_10"/>
    <property type="match status" value="1"/>
</dbReference>
<dbReference type="InterPro" id="IPR003594">
    <property type="entry name" value="HATPase_dom"/>
</dbReference>
<dbReference type="Pfam" id="PF02518">
    <property type="entry name" value="HATPase_c"/>
    <property type="match status" value="1"/>
</dbReference>
<dbReference type="SMART" id="SM00028">
    <property type="entry name" value="TPR"/>
    <property type="match status" value="5"/>
</dbReference>
<dbReference type="SUPFAM" id="SSF55874">
    <property type="entry name" value="ATPase domain of HSP90 chaperone/DNA topoisomerase II/histidine kinase"/>
    <property type="match status" value="1"/>
</dbReference>
<keyword evidence="8" id="KW-0902">Two-component regulatory system</keyword>
<keyword evidence="6" id="KW-0418">Kinase</keyword>
<keyword evidence="4" id="KW-0808">Transferase</keyword>
<dbReference type="Pfam" id="PF13424">
    <property type="entry name" value="TPR_12"/>
    <property type="match status" value="1"/>
</dbReference>
<dbReference type="GO" id="GO:0000155">
    <property type="term" value="F:phosphorelay sensor kinase activity"/>
    <property type="evidence" value="ECO:0007669"/>
    <property type="project" value="InterPro"/>
</dbReference>
<evidence type="ECO:0000256" key="1">
    <source>
        <dbReference type="ARBA" id="ARBA00000085"/>
    </source>
</evidence>
<dbReference type="InterPro" id="IPR011990">
    <property type="entry name" value="TPR-like_helical_dom_sf"/>
</dbReference>
<dbReference type="PANTHER" id="PTHR24421:SF10">
    <property type="entry name" value="NITRATE_NITRITE SENSOR PROTEIN NARQ"/>
    <property type="match status" value="1"/>
</dbReference>
<dbReference type="Gene3D" id="3.30.565.10">
    <property type="entry name" value="Histidine kinase-like ATPase, C-terminal domain"/>
    <property type="match status" value="1"/>
</dbReference>
<dbReference type="Pfam" id="PF07730">
    <property type="entry name" value="HisKA_3"/>
    <property type="match status" value="1"/>
</dbReference>
<feature type="repeat" description="TPR" evidence="9">
    <location>
        <begin position="200"/>
        <end position="233"/>
    </location>
</feature>
<keyword evidence="5" id="KW-0547">Nucleotide-binding</keyword>
<dbReference type="Proteomes" id="UP000318833">
    <property type="component" value="Unassembled WGS sequence"/>
</dbReference>
<accession>A0A554VDU8</accession>
<dbReference type="InterPro" id="IPR005467">
    <property type="entry name" value="His_kinase_dom"/>
</dbReference>
<evidence type="ECO:0000256" key="6">
    <source>
        <dbReference type="ARBA" id="ARBA00022777"/>
    </source>
</evidence>
<dbReference type="Gene3D" id="1.20.5.1930">
    <property type="match status" value="1"/>
</dbReference>
<reference evidence="13 14" key="1">
    <citation type="submission" date="2019-07" db="EMBL/GenBank/DDBJ databases">
        <title>The draft genome sequence of Aquimarina algiphila M91.</title>
        <authorList>
            <person name="Meng X."/>
        </authorList>
    </citation>
    <scope>NUCLEOTIDE SEQUENCE [LARGE SCALE GENOMIC DNA]</scope>
    <source>
        <strain evidence="13 14">M91</strain>
    </source>
</reference>
<keyword evidence="11" id="KW-1133">Transmembrane helix</keyword>
<evidence type="ECO:0000256" key="5">
    <source>
        <dbReference type="ARBA" id="ARBA00022741"/>
    </source>
</evidence>
<dbReference type="EMBL" id="VLNR01000066">
    <property type="protein sequence ID" value="TSE05106.1"/>
    <property type="molecule type" value="Genomic_DNA"/>
</dbReference>
<comment type="caution">
    <text evidence="13">The sequence shown here is derived from an EMBL/GenBank/DDBJ whole genome shotgun (WGS) entry which is preliminary data.</text>
</comment>
<dbReference type="PROSITE" id="PS50005">
    <property type="entry name" value="TPR"/>
    <property type="match status" value="1"/>
</dbReference>
<keyword evidence="11" id="KW-0812">Transmembrane</keyword>
<keyword evidence="7" id="KW-0067">ATP-binding</keyword>
<keyword evidence="3" id="KW-0597">Phosphoprotein</keyword>
<comment type="catalytic activity">
    <reaction evidence="1">
        <text>ATP + protein L-histidine = ADP + protein N-phospho-L-histidine.</text>
        <dbReference type="EC" id="2.7.13.3"/>
    </reaction>
</comment>
<dbReference type="InterPro" id="IPR011712">
    <property type="entry name" value="Sig_transdc_His_kin_sub3_dim/P"/>
</dbReference>
<dbReference type="RefSeq" id="WP_143918234.1">
    <property type="nucleotide sequence ID" value="NZ_CANMIK010000071.1"/>
</dbReference>
<keyword evidence="10" id="KW-0175">Coiled coil</keyword>
<evidence type="ECO:0000256" key="3">
    <source>
        <dbReference type="ARBA" id="ARBA00022553"/>
    </source>
</evidence>
<evidence type="ECO:0000256" key="7">
    <source>
        <dbReference type="ARBA" id="ARBA00022840"/>
    </source>
</evidence>
<gene>
    <name evidence="13" type="ORF">FOF46_24095</name>
</gene>
<feature type="transmembrane region" description="Helical" evidence="11">
    <location>
        <begin position="455"/>
        <end position="474"/>
    </location>
</feature>
<dbReference type="InterPro" id="IPR050482">
    <property type="entry name" value="Sensor_HK_TwoCompSys"/>
</dbReference>
<dbReference type="PANTHER" id="PTHR24421">
    <property type="entry name" value="NITRATE/NITRITE SENSOR PROTEIN NARX-RELATED"/>
    <property type="match status" value="1"/>
</dbReference>
<dbReference type="OrthoDB" id="9778366at2"/>